<dbReference type="RefSeq" id="WP_269126358.1">
    <property type="nucleotide sequence ID" value="NZ_JAPUBN010000018.1"/>
</dbReference>
<gene>
    <name evidence="12" type="ORF">O1D97_13560</name>
</gene>
<keyword evidence="9 10" id="KW-0472">Membrane</keyword>
<evidence type="ECO:0000256" key="3">
    <source>
        <dbReference type="ARBA" id="ARBA00022448"/>
    </source>
</evidence>
<protein>
    <submittedName>
        <fullName evidence="12">ABC transporter permease subunit</fullName>
    </submittedName>
</protein>
<dbReference type="InterPro" id="IPR010065">
    <property type="entry name" value="AA_ABC_transptr_permease_3TM"/>
</dbReference>
<feature type="transmembrane region" description="Helical" evidence="10">
    <location>
        <begin position="207"/>
        <end position="228"/>
    </location>
</feature>
<keyword evidence="4" id="KW-1003">Cell membrane</keyword>
<evidence type="ECO:0000256" key="2">
    <source>
        <dbReference type="ARBA" id="ARBA00010072"/>
    </source>
</evidence>
<keyword evidence="13" id="KW-1185">Reference proteome</keyword>
<evidence type="ECO:0000256" key="4">
    <source>
        <dbReference type="ARBA" id="ARBA00022475"/>
    </source>
</evidence>
<reference evidence="12" key="1">
    <citation type="submission" date="2022-12" db="EMBL/GenBank/DDBJ databases">
        <title>Marinomonas 15G1-11 sp. nov, isolated from marine algae.</title>
        <authorList>
            <person name="Butt M."/>
            <person name="Choi D.G."/>
            <person name="Kim J.M."/>
            <person name="Lee J.K."/>
            <person name="Baek J.H."/>
            <person name="Jeon C.O."/>
        </authorList>
    </citation>
    <scope>NUCLEOTIDE SEQUENCE</scope>
    <source>
        <strain evidence="12">15G1-11</strain>
    </source>
</reference>
<feature type="transmembrane region" description="Helical" evidence="10">
    <location>
        <begin position="108"/>
        <end position="132"/>
    </location>
</feature>
<organism evidence="12 13">
    <name type="scientific">Marinomonas phaeophyticola</name>
    <dbReference type="NCBI Taxonomy" id="3004091"/>
    <lineage>
        <taxon>Bacteria</taxon>
        <taxon>Pseudomonadati</taxon>
        <taxon>Pseudomonadota</taxon>
        <taxon>Gammaproteobacteria</taxon>
        <taxon>Oceanospirillales</taxon>
        <taxon>Oceanospirillaceae</taxon>
        <taxon>Marinomonas</taxon>
    </lineage>
</organism>
<evidence type="ECO:0000313" key="12">
    <source>
        <dbReference type="EMBL" id="MCZ2722609.1"/>
    </source>
</evidence>
<dbReference type="Gene3D" id="1.10.3720.10">
    <property type="entry name" value="MetI-like"/>
    <property type="match status" value="1"/>
</dbReference>
<keyword evidence="7" id="KW-0029">Amino-acid transport</keyword>
<feature type="transmembrane region" description="Helical" evidence="10">
    <location>
        <begin position="20"/>
        <end position="53"/>
    </location>
</feature>
<dbReference type="Pfam" id="PF00528">
    <property type="entry name" value="BPD_transp_1"/>
    <property type="match status" value="1"/>
</dbReference>
<proteinExistence type="inferred from homology"/>
<comment type="similarity">
    <text evidence="2">Belongs to the binding-protein-dependent transport system permease family. HisMQ subfamily.</text>
</comment>
<name>A0ABT4JYJ1_9GAMM</name>
<comment type="subcellular location">
    <subcellularLocation>
        <location evidence="1">Cell inner membrane</location>
        <topology evidence="1">Multi-pass membrane protein</topology>
    </subcellularLocation>
    <subcellularLocation>
        <location evidence="10">Cell membrane</location>
        <topology evidence="10">Multi-pass membrane protein</topology>
    </subcellularLocation>
</comment>
<accession>A0ABT4JYJ1</accession>
<keyword evidence="8 10" id="KW-1133">Transmembrane helix</keyword>
<dbReference type="InterPro" id="IPR051613">
    <property type="entry name" value="ABC_transp_permease_HisMQ"/>
</dbReference>
<keyword evidence="3 10" id="KW-0813">Transport</keyword>
<evidence type="ECO:0000259" key="11">
    <source>
        <dbReference type="PROSITE" id="PS50928"/>
    </source>
</evidence>
<comment type="caution">
    <text evidence="12">The sequence shown here is derived from an EMBL/GenBank/DDBJ whole genome shotgun (WGS) entry which is preliminary data.</text>
</comment>
<evidence type="ECO:0000256" key="10">
    <source>
        <dbReference type="RuleBase" id="RU363032"/>
    </source>
</evidence>
<dbReference type="Proteomes" id="UP001149719">
    <property type="component" value="Unassembled WGS sequence"/>
</dbReference>
<feature type="transmembrane region" description="Helical" evidence="10">
    <location>
        <begin position="65"/>
        <end position="88"/>
    </location>
</feature>
<dbReference type="PROSITE" id="PS50928">
    <property type="entry name" value="ABC_TM1"/>
    <property type="match status" value="1"/>
</dbReference>
<evidence type="ECO:0000256" key="7">
    <source>
        <dbReference type="ARBA" id="ARBA00022970"/>
    </source>
</evidence>
<evidence type="ECO:0000256" key="8">
    <source>
        <dbReference type="ARBA" id="ARBA00022989"/>
    </source>
</evidence>
<dbReference type="SUPFAM" id="SSF161098">
    <property type="entry name" value="MetI-like"/>
    <property type="match status" value="1"/>
</dbReference>
<dbReference type="CDD" id="cd06261">
    <property type="entry name" value="TM_PBP2"/>
    <property type="match status" value="1"/>
</dbReference>
<evidence type="ECO:0000256" key="9">
    <source>
        <dbReference type="ARBA" id="ARBA00023136"/>
    </source>
</evidence>
<dbReference type="NCBIfam" id="TIGR01726">
    <property type="entry name" value="HEQRo_perm_3TM"/>
    <property type="match status" value="1"/>
</dbReference>
<feature type="transmembrane region" description="Helical" evidence="10">
    <location>
        <begin position="153"/>
        <end position="177"/>
    </location>
</feature>
<feature type="domain" description="ABC transmembrane type-1" evidence="11">
    <location>
        <begin position="29"/>
        <end position="228"/>
    </location>
</feature>
<keyword evidence="5" id="KW-0997">Cell inner membrane</keyword>
<dbReference type="InterPro" id="IPR000515">
    <property type="entry name" value="MetI-like"/>
</dbReference>
<dbReference type="EMBL" id="JAPUBN010000018">
    <property type="protein sequence ID" value="MCZ2722609.1"/>
    <property type="molecule type" value="Genomic_DNA"/>
</dbReference>
<dbReference type="PANTHER" id="PTHR30133">
    <property type="entry name" value="CATIONIC AMINO ACID TRANSPORTER, MEMBRANE COMPONENT"/>
    <property type="match status" value="1"/>
</dbReference>
<evidence type="ECO:0000313" key="13">
    <source>
        <dbReference type="Proteomes" id="UP001149719"/>
    </source>
</evidence>
<sequence length="243" mass="26156">MLIDYQSMSLWELLAFNSPGWGGALLSGLALSLQIAVLGYFFGLIIGLFGAIGKLSQNLLLTDLLYCYTTAVRAIPELVLILLIYFALPNVINDVLYSFGFDGVEINGFFAGVLVIAFVQGAYATEVIRASIAAIPKGQIEAAHAFAIPKYKILYRIMIPSMIPHALPGLSNLWLIATKDTALLAVVGLTELTLAAKQAAGASKQQLTFLLAAGALYLLVSLLSEVLFKYLIKRTEKGQTHGS</sequence>
<dbReference type="InterPro" id="IPR035906">
    <property type="entry name" value="MetI-like_sf"/>
</dbReference>
<evidence type="ECO:0000256" key="6">
    <source>
        <dbReference type="ARBA" id="ARBA00022692"/>
    </source>
</evidence>
<evidence type="ECO:0000256" key="5">
    <source>
        <dbReference type="ARBA" id="ARBA00022519"/>
    </source>
</evidence>
<keyword evidence="6 10" id="KW-0812">Transmembrane</keyword>
<evidence type="ECO:0000256" key="1">
    <source>
        <dbReference type="ARBA" id="ARBA00004429"/>
    </source>
</evidence>